<dbReference type="AlphaFoldDB" id="A0A0A6RXF0"/>
<proteinExistence type="predicted"/>
<accession>A0A0A6RXF0</accession>
<keyword evidence="3" id="KW-1185">Reference proteome</keyword>
<sequence length="109" mass="12392">MIKQKRESRYQLSNSAPENVEVYEDGEHVGHLDNISVSGEGLMFFSKYPYKNGSYLALEVELPNTTLSINGEVRWYQAELSSVGLQLKQSSSTTQLSRYCHGKMMARPR</sequence>
<dbReference type="GO" id="GO:0035438">
    <property type="term" value="F:cyclic-di-GMP binding"/>
    <property type="evidence" value="ECO:0007669"/>
    <property type="project" value="InterPro"/>
</dbReference>
<dbReference type="InterPro" id="IPR009875">
    <property type="entry name" value="PilZ_domain"/>
</dbReference>
<name>A0A0A6RXF0_9GAMM</name>
<evidence type="ECO:0000313" key="3">
    <source>
        <dbReference type="Proteomes" id="UP000030428"/>
    </source>
</evidence>
<feature type="domain" description="PilZ" evidence="1">
    <location>
        <begin position="24"/>
        <end position="100"/>
    </location>
</feature>
<dbReference type="Proteomes" id="UP000030428">
    <property type="component" value="Unassembled WGS sequence"/>
</dbReference>
<dbReference type="EMBL" id="JSZA02000083">
    <property type="protein sequence ID" value="KHD08566.1"/>
    <property type="molecule type" value="Genomic_DNA"/>
</dbReference>
<organism evidence="2 3">
    <name type="scientific">Candidatus Thiomargarita nelsonii</name>
    <dbReference type="NCBI Taxonomy" id="1003181"/>
    <lineage>
        <taxon>Bacteria</taxon>
        <taxon>Pseudomonadati</taxon>
        <taxon>Pseudomonadota</taxon>
        <taxon>Gammaproteobacteria</taxon>
        <taxon>Thiotrichales</taxon>
        <taxon>Thiotrichaceae</taxon>
        <taxon>Thiomargarita</taxon>
    </lineage>
</organism>
<evidence type="ECO:0000313" key="2">
    <source>
        <dbReference type="EMBL" id="KHD08566.1"/>
    </source>
</evidence>
<evidence type="ECO:0000259" key="1">
    <source>
        <dbReference type="Pfam" id="PF07238"/>
    </source>
</evidence>
<dbReference type="Pfam" id="PF07238">
    <property type="entry name" value="PilZ"/>
    <property type="match status" value="1"/>
</dbReference>
<gene>
    <name evidence="2" type="ORF">PN36_19750</name>
</gene>
<protein>
    <recommendedName>
        <fullName evidence="1">PilZ domain-containing protein</fullName>
    </recommendedName>
</protein>
<comment type="caution">
    <text evidence="2">The sequence shown here is derived from an EMBL/GenBank/DDBJ whole genome shotgun (WGS) entry which is preliminary data.</text>
</comment>
<reference evidence="2 3" key="1">
    <citation type="journal article" date="2016" name="Front. Microbiol.">
        <title>Single-Cell (Meta-)Genomics of a Dimorphic Candidatus Thiomargarita nelsonii Reveals Genomic Plasticity.</title>
        <authorList>
            <person name="Flood B.E."/>
            <person name="Fliss P."/>
            <person name="Jones D.S."/>
            <person name="Dick G.J."/>
            <person name="Jain S."/>
            <person name="Kaster A.K."/>
            <person name="Winkel M."/>
            <person name="Mussmann M."/>
            <person name="Bailey J."/>
        </authorList>
    </citation>
    <scope>NUCLEOTIDE SEQUENCE [LARGE SCALE GENOMIC DNA]</scope>
    <source>
        <strain evidence="2">Hydrate Ridge</strain>
    </source>
</reference>